<evidence type="ECO:0000256" key="4">
    <source>
        <dbReference type="ARBA" id="ARBA00023163"/>
    </source>
</evidence>
<dbReference type="PROSITE" id="PS00350">
    <property type="entry name" value="MADS_BOX_1"/>
    <property type="match status" value="1"/>
</dbReference>
<gene>
    <name evidence="7" type="ORF">G2W53_042219</name>
</gene>
<keyword evidence="2" id="KW-0805">Transcription regulation</keyword>
<evidence type="ECO:0000256" key="2">
    <source>
        <dbReference type="ARBA" id="ARBA00023015"/>
    </source>
</evidence>
<accession>A0A834SFR4</accession>
<dbReference type="InterPro" id="IPR033896">
    <property type="entry name" value="MEF2-like_N"/>
</dbReference>
<dbReference type="OrthoDB" id="1933443at2759"/>
<dbReference type="Proteomes" id="UP000634136">
    <property type="component" value="Unassembled WGS sequence"/>
</dbReference>
<dbReference type="SUPFAM" id="SSF55455">
    <property type="entry name" value="SRF-like"/>
    <property type="match status" value="1"/>
</dbReference>
<dbReference type="CDD" id="cd00265">
    <property type="entry name" value="MADS_MEF2_like"/>
    <property type="match status" value="1"/>
</dbReference>
<dbReference type="PANTHER" id="PTHR48019">
    <property type="entry name" value="SERUM RESPONSE FACTOR HOMOLOG"/>
    <property type="match status" value="1"/>
</dbReference>
<feature type="domain" description="MADS-box" evidence="6">
    <location>
        <begin position="1"/>
        <end position="61"/>
    </location>
</feature>
<dbReference type="FunFam" id="3.40.1810.10:FF:000003">
    <property type="entry name" value="MADS-box transcription factor MADS-MC"/>
    <property type="match status" value="1"/>
</dbReference>
<dbReference type="InterPro" id="IPR050142">
    <property type="entry name" value="MADS-box/MEF2_TF"/>
</dbReference>
<sequence>MGRGRIQLKRIENNASRQVTFSKRRTGLLKKANEISVLCDAQVALIVFNSKGKLTHYSSQSASMESILDRYERQARSEQLAGTNNDSQGDWSLELFKLTSRVEVLQKNISGGLEGRGREVEEAGPSNNVVMPPWMQFHMARSIQPHLIPRRLVADRSSSSTKKKKQNSDLPPFSVSLSHYVCLLRRRRRRTVMDSTSIFHFSLPLRSSSPTKKIKNCDRLEPPFSSFPLLLHLSSLAKNKADLSLSVRLSGEEEEQ</sequence>
<keyword evidence="8" id="KW-1185">Reference proteome</keyword>
<evidence type="ECO:0000256" key="3">
    <source>
        <dbReference type="ARBA" id="ARBA00023125"/>
    </source>
</evidence>
<dbReference type="GO" id="GO:0045944">
    <property type="term" value="P:positive regulation of transcription by RNA polymerase II"/>
    <property type="evidence" value="ECO:0007669"/>
    <property type="project" value="InterPro"/>
</dbReference>
<keyword evidence="3" id="KW-0238">DNA-binding</keyword>
<dbReference type="InterPro" id="IPR036879">
    <property type="entry name" value="TF_MADSbox_sf"/>
</dbReference>
<protein>
    <submittedName>
        <fullName evidence="7">Transcription factor CAULIFLOWER A-like</fullName>
    </submittedName>
</protein>
<evidence type="ECO:0000256" key="5">
    <source>
        <dbReference type="ARBA" id="ARBA00023242"/>
    </source>
</evidence>
<evidence type="ECO:0000313" key="7">
    <source>
        <dbReference type="EMBL" id="KAF7803108.1"/>
    </source>
</evidence>
<comment type="subcellular location">
    <subcellularLocation>
        <location evidence="1">Nucleus</location>
    </subcellularLocation>
</comment>
<dbReference type="InterPro" id="IPR002100">
    <property type="entry name" value="TF_MADSbox"/>
</dbReference>
<dbReference type="SMART" id="SM00432">
    <property type="entry name" value="MADS"/>
    <property type="match status" value="1"/>
</dbReference>
<evidence type="ECO:0000256" key="1">
    <source>
        <dbReference type="ARBA" id="ARBA00004123"/>
    </source>
</evidence>
<dbReference type="GO" id="GO:0000977">
    <property type="term" value="F:RNA polymerase II transcription regulatory region sequence-specific DNA binding"/>
    <property type="evidence" value="ECO:0007669"/>
    <property type="project" value="InterPro"/>
</dbReference>
<dbReference type="AlphaFoldDB" id="A0A834SFR4"/>
<keyword evidence="5" id="KW-0539">Nucleus</keyword>
<dbReference type="PRINTS" id="PR00404">
    <property type="entry name" value="MADSDOMAIN"/>
</dbReference>
<dbReference type="GO" id="GO:0046983">
    <property type="term" value="F:protein dimerization activity"/>
    <property type="evidence" value="ECO:0007669"/>
    <property type="project" value="InterPro"/>
</dbReference>
<reference evidence="7" key="1">
    <citation type="submission" date="2020-09" db="EMBL/GenBank/DDBJ databases">
        <title>Genome-Enabled Discovery of Anthraquinone Biosynthesis in Senna tora.</title>
        <authorList>
            <person name="Kang S.-H."/>
            <person name="Pandey R.P."/>
            <person name="Lee C.-M."/>
            <person name="Sim J.-S."/>
            <person name="Jeong J.-T."/>
            <person name="Choi B.-S."/>
            <person name="Jung M."/>
            <person name="Ginzburg D."/>
            <person name="Zhao K."/>
            <person name="Won S.Y."/>
            <person name="Oh T.-J."/>
            <person name="Yu Y."/>
            <person name="Kim N.-H."/>
            <person name="Lee O.R."/>
            <person name="Lee T.-H."/>
            <person name="Bashyal P."/>
            <person name="Kim T.-S."/>
            <person name="Lee W.-H."/>
            <person name="Kawkins C."/>
            <person name="Kim C.-K."/>
            <person name="Kim J.S."/>
            <person name="Ahn B.O."/>
            <person name="Rhee S.Y."/>
            <person name="Sohng J.K."/>
        </authorList>
    </citation>
    <scope>NUCLEOTIDE SEQUENCE</scope>
    <source>
        <tissue evidence="7">Leaf</tissue>
    </source>
</reference>
<organism evidence="7 8">
    <name type="scientific">Senna tora</name>
    <dbReference type="NCBI Taxonomy" id="362788"/>
    <lineage>
        <taxon>Eukaryota</taxon>
        <taxon>Viridiplantae</taxon>
        <taxon>Streptophyta</taxon>
        <taxon>Embryophyta</taxon>
        <taxon>Tracheophyta</taxon>
        <taxon>Spermatophyta</taxon>
        <taxon>Magnoliopsida</taxon>
        <taxon>eudicotyledons</taxon>
        <taxon>Gunneridae</taxon>
        <taxon>Pentapetalae</taxon>
        <taxon>rosids</taxon>
        <taxon>fabids</taxon>
        <taxon>Fabales</taxon>
        <taxon>Fabaceae</taxon>
        <taxon>Caesalpinioideae</taxon>
        <taxon>Cassia clade</taxon>
        <taxon>Senna</taxon>
    </lineage>
</organism>
<comment type="caution">
    <text evidence="7">The sequence shown here is derived from an EMBL/GenBank/DDBJ whole genome shotgun (WGS) entry which is preliminary data.</text>
</comment>
<evidence type="ECO:0000259" key="6">
    <source>
        <dbReference type="PROSITE" id="PS50066"/>
    </source>
</evidence>
<dbReference type="GO" id="GO:0005634">
    <property type="term" value="C:nucleus"/>
    <property type="evidence" value="ECO:0007669"/>
    <property type="project" value="UniProtKB-SubCell"/>
</dbReference>
<proteinExistence type="predicted"/>
<name>A0A834SFR4_9FABA</name>
<dbReference type="Pfam" id="PF00319">
    <property type="entry name" value="SRF-TF"/>
    <property type="match status" value="1"/>
</dbReference>
<dbReference type="PROSITE" id="PS50066">
    <property type="entry name" value="MADS_BOX_2"/>
    <property type="match status" value="1"/>
</dbReference>
<keyword evidence="4" id="KW-0804">Transcription</keyword>
<evidence type="ECO:0000313" key="8">
    <source>
        <dbReference type="Proteomes" id="UP000634136"/>
    </source>
</evidence>
<dbReference type="EMBL" id="JAAIUW010000013">
    <property type="protein sequence ID" value="KAF7803108.1"/>
    <property type="molecule type" value="Genomic_DNA"/>
</dbReference>
<dbReference type="Gene3D" id="3.40.1810.10">
    <property type="entry name" value="Transcription factor, MADS-box"/>
    <property type="match status" value="1"/>
</dbReference>